<feature type="domain" description="N-acetyltransferase" evidence="3">
    <location>
        <begin position="131"/>
        <end position="279"/>
    </location>
</feature>
<feature type="compositionally biased region" description="Low complexity" evidence="2">
    <location>
        <begin position="138"/>
        <end position="147"/>
    </location>
</feature>
<dbReference type="Proteomes" id="UP000738359">
    <property type="component" value="Unassembled WGS sequence"/>
</dbReference>
<dbReference type="PROSITE" id="PS51186">
    <property type="entry name" value="GNAT"/>
    <property type="match status" value="1"/>
</dbReference>
<evidence type="ECO:0000313" key="4">
    <source>
        <dbReference type="EMBL" id="KAF9948566.1"/>
    </source>
</evidence>
<organism evidence="4 5">
    <name type="scientific">Mortierella alpina</name>
    <name type="common">Oleaginous fungus</name>
    <name type="synonym">Mortierella renispora</name>
    <dbReference type="NCBI Taxonomy" id="64518"/>
    <lineage>
        <taxon>Eukaryota</taxon>
        <taxon>Fungi</taxon>
        <taxon>Fungi incertae sedis</taxon>
        <taxon>Mucoromycota</taxon>
        <taxon>Mortierellomycotina</taxon>
        <taxon>Mortierellomycetes</taxon>
        <taxon>Mortierellales</taxon>
        <taxon>Mortierellaceae</taxon>
        <taxon>Mortierella</taxon>
    </lineage>
</organism>
<dbReference type="OrthoDB" id="2388372at2759"/>
<comment type="caution">
    <text evidence="4">The sequence shown here is derived from an EMBL/GenBank/DDBJ whole genome shotgun (WGS) entry which is preliminary data.</text>
</comment>
<dbReference type="GO" id="GO:0008080">
    <property type="term" value="F:N-acetyltransferase activity"/>
    <property type="evidence" value="ECO:0007669"/>
    <property type="project" value="InterPro"/>
</dbReference>
<accession>A0A9P6IUK0</accession>
<evidence type="ECO:0000259" key="3">
    <source>
        <dbReference type="PROSITE" id="PS51186"/>
    </source>
</evidence>
<reference evidence="4" key="1">
    <citation type="journal article" date="2020" name="Fungal Divers.">
        <title>Resolving the Mortierellaceae phylogeny through synthesis of multi-gene phylogenetics and phylogenomics.</title>
        <authorList>
            <person name="Vandepol N."/>
            <person name="Liber J."/>
            <person name="Desiro A."/>
            <person name="Na H."/>
            <person name="Kennedy M."/>
            <person name="Barry K."/>
            <person name="Grigoriev I.V."/>
            <person name="Miller A.N."/>
            <person name="O'Donnell K."/>
            <person name="Stajich J.E."/>
            <person name="Bonito G."/>
        </authorList>
    </citation>
    <scope>NUCLEOTIDE SEQUENCE</scope>
    <source>
        <strain evidence="4">CK1249</strain>
    </source>
</reference>
<evidence type="ECO:0000313" key="5">
    <source>
        <dbReference type="Proteomes" id="UP000738359"/>
    </source>
</evidence>
<dbReference type="Pfam" id="PF13508">
    <property type="entry name" value="Acetyltransf_7"/>
    <property type="match status" value="1"/>
</dbReference>
<dbReference type="InterPro" id="IPR016181">
    <property type="entry name" value="Acyl_CoA_acyltransferase"/>
</dbReference>
<dbReference type="AlphaFoldDB" id="A0A9P6IUK0"/>
<dbReference type="CDD" id="cd04301">
    <property type="entry name" value="NAT_SF"/>
    <property type="match status" value="1"/>
</dbReference>
<dbReference type="SUPFAM" id="SSF55729">
    <property type="entry name" value="Acyl-CoA N-acyltransferases (Nat)"/>
    <property type="match status" value="1"/>
</dbReference>
<sequence>MSSLKVQPLTSQNRTGATSVVFDCHMRSVSASFNFLKLRPMAFLLWTTVSTAIFKFRQTHLQNYSEILLVLSGSVILAQGALFLTLLYEASTQAPGPDVVGKLDEFADQDPSNVVGTTTTTVVADTSSGNVKKRAAKDSSSPAPAAPGNDGTPAQSTRVINKDNQFWVLEQGEDNNVVGCIGALVDKAKGEAQLVSWAVAPNSQRKGAGTLLLKTAMNQLCGESSSSSKKDKKRVDKVKVVLQGSQVPALRLYHKLGFVQVDRTPEWLGERVVLEMMANDWIKGQH</sequence>
<keyword evidence="5" id="KW-1185">Reference proteome</keyword>
<keyword evidence="1" id="KW-0808">Transferase</keyword>
<dbReference type="EMBL" id="JAAAHY010001513">
    <property type="protein sequence ID" value="KAF9948566.1"/>
    <property type="molecule type" value="Genomic_DNA"/>
</dbReference>
<evidence type="ECO:0000256" key="2">
    <source>
        <dbReference type="SAM" id="MobiDB-lite"/>
    </source>
</evidence>
<dbReference type="PANTHER" id="PTHR13947:SF37">
    <property type="entry name" value="LD18367P"/>
    <property type="match status" value="1"/>
</dbReference>
<dbReference type="PANTHER" id="PTHR13947">
    <property type="entry name" value="GNAT FAMILY N-ACETYLTRANSFERASE"/>
    <property type="match status" value="1"/>
</dbReference>
<name>A0A9P6IUK0_MORAP</name>
<gene>
    <name evidence="4" type="ORF">BGZ70_002170</name>
</gene>
<proteinExistence type="predicted"/>
<evidence type="ECO:0000256" key="1">
    <source>
        <dbReference type="ARBA" id="ARBA00022679"/>
    </source>
</evidence>
<dbReference type="Gene3D" id="3.40.630.30">
    <property type="match status" value="1"/>
</dbReference>
<dbReference type="InterPro" id="IPR000182">
    <property type="entry name" value="GNAT_dom"/>
</dbReference>
<feature type="region of interest" description="Disordered" evidence="2">
    <location>
        <begin position="126"/>
        <end position="156"/>
    </location>
</feature>
<protein>
    <recommendedName>
        <fullName evidence="3">N-acetyltransferase domain-containing protein</fullName>
    </recommendedName>
</protein>
<dbReference type="InterPro" id="IPR050769">
    <property type="entry name" value="NAT_camello-type"/>
</dbReference>